<dbReference type="RefSeq" id="XP_004831237.1">
    <property type="nucleotide sequence ID" value="XM_004831180.1"/>
</dbReference>
<dbReference type="GO" id="GO:0005634">
    <property type="term" value="C:nucleus"/>
    <property type="evidence" value="ECO:0007669"/>
    <property type="project" value="UniProtKB-SubCell"/>
</dbReference>
<dbReference type="Gene3D" id="2.60.40.1970">
    <property type="entry name" value="YEATS domain"/>
    <property type="match status" value="1"/>
</dbReference>
<evidence type="ECO:0000256" key="1">
    <source>
        <dbReference type="ARBA" id="ARBA00023015"/>
    </source>
</evidence>
<evidence type="ECO:0000313" key="8">
    <source>
        <dbReference type="Proteomes" id="UP000031512"/>
    </source>
</evidence>
<protein>
    <submittedName>
        <fullName evidence="7">YEATS family domain-containing protein</fullName>
    </submittedName>
</protein>
<dbReference type="Pfam" id="PF03366">
    <property type="entry name" value="YEATS"/>
    <property type="match status" value="1"/>
</dbReference>
<keyword evidence="1" id="KW-0805">Transcription regulation</keyword>
<feature type="compositionally biased region" description="Basic and acidic residues" evidence="5">
    <location>
        <begin position="290"/>
        <end position="306"/>
    </location>
</feature>
<keyword evidence="8" id="KW-1185">Reference proteome</keyword>
<accession>L0B2X1</accession>
<dbReference type="PROSITE" id="PS51037">
    <property type="entry name" value="YEATS"/>
    <property type="match status" value="1"/>
</dbReference>
<gene>
    <name evidence="7" type="ORF">BEWA_009850</name>
</gene>
<reference evidence="7 8" key="1">
    <citation type="journal article" date="2012" name="BMC Genomics">
        <title>Comparative genomic analysis and phylogenetic position of Theileria equi.</title>
        <authorList>
            <person name="Kappmeyer L.S."/>
            <person name="Thiagarajan M."/>
            <person name="Herndon D.R."/>
            <person name="Ramsay J.D."/>
            <person name="Caler E."/>
            <person name="Djikeng A."/>
            <person name="Gillespie J.J."/>
            <person name="Lau A.O."/>
            <person name="Roalson E.H."/>
            <person name="Silva J.C."/>
            <person name="Silva M.G."/>
            <person name="Suarez C.E."/>
            <person name="Ueti M.W."/>
            <person name="Nene V.M."/>
            <person name="Mealey R.H."/>
            <person name="Knowles D.P."/>
            <person name="Brayton K.A."/>
        </authorList>
    </citation>
    <scope>NUCLEOTIDE SEQUENCE [LARGE SCALE GENOMIC DNA]</scope>
    <source>
        <strain evidence="7 8">WA</strain>
    </source>
</reference>
<dbReference type="EMBL" id="CP001670">
    <property type="protein sequence ID" value="AFZ81571.1"/>
    <property type="molecule type" value="Genomic_DNA"/>
</dbReference>
<dbReference type="PANTHER" id="PTHR47573:SF1">
    <property type="entry name" value="PROTEIN AF-9 HOMOLOG"/>
    <property type="match status" value="1"/>
</dbReference>
<dbReference type="InterPro" id="IPR038704">
    <property type="entry name" value="YEAST_sf"/>
</dbReference>
<dbReference type="eggNOG" id="KOG3149">
    <property type="taxonomic scope" value="Eukaryota"/>
</dbReference>
<comment type="subcellular location">
    <subcellularLocation>
        <location evidence="4">Nucleus</location>
    </subcellularLocation>
</comment>
<evidence type="ECO:0000256" key="2">
    <source>
        <dbReference type="ARBA" id="ARBA00023163"/>
    </source>
</evidence>
<evidence type="ECO:0000256" key="4">
    <source>
        <dbReference type="PROSITE-ProRule" id="PRU00376"/>
    </source>
</evidence>
<dbReference type="Proteomes" id="UP000031512">
    <property type="component" value="Chromosome 3"/>
</dbReference>
<evidence type="ECO:0000256" key="5">
    <source>
        <dbReference type="SAM" id="MobiDB-lite"/>
    </source>
</evidence>
<organism evidence="7 8">
    <name type="scientific">Theileria equi strain WA</name>
    <dbReference type="NCBI Taxonomy" id="1537102"/>
    <lineage>
        <taxon>Eukaryota</taxon>
        <taxon>Sar</taxon>
        <taxon>Alveolata</taxon>
        <taxon>Apicomplexa</taxon>
        <taxon>Aconoidasida</taxon>
        <taxon>Piroplasmida</taxon>
        <taxon>Theileriidae</taxon>
        <taxon>Theileria</taxon>
    </lineage>
</organism>
<dbReference type="GeneID" id="15804855"/>
<evidence type="ECO:0000256" key="3">
    <source>
        <dbReference type="ARBA" id="ARBA00023242"/>
    </source>
</evidence>
<dbReference type="GO" id="GO:0006355">
    <property type="term" value="P:regulation of DNA-templated transcription"/>
    <property type="evidence" value="ECO:0007669"/>
    <property type="project" value="InterPro"/>
</dbReference>
<dbReference type="AlphaFoldDB" id="L0B2X1"/>
<dbReference type="InterPro" id="IPR055129">
    <property type="entry name" value="YEATS_dom"/>
</dbReference>
<sequence>MKNNKLLNVKIGKRIVVGTYAFPLNPAEKKRYGSMTHRWVCLLRSPDDENMTHYIKKVQFDLDPSFLNPKRVFTAMPYEVTEVGWGEFYIGVKIVFVDDTLEPVQLQHLLRLNPTDGSNVITTAVNETFDEIIFNEPNEWFYEKLIKSSRDKLLPNKYKEYFWNIEHKEKETMCRYICSQSYFQNETYRLLAEASELIKQIQYLQEQSQLGQTKSPALAIKDKMFNKFVNTMVMPQPNQGVMQAPIQKEHGFMDLQQKQLTIPGIPPLMEPKLDFSEQKGQNMTMAPITPHDRDISFSDRSQHPPK</sequence>
<dbReference type="CDD" id="cd16887">
    <property type="entry name" value="YEATS"/>
    <property type="match status" value="1"/>
</dbReference>
<dbReference type="InterPro" id="IPR005033">
    <property type="entry name" value="YEATS"/>
</dbReference>
<dbReference type="OrthoDB" id="16041at2759"/>
<dbReference type="KEGG" id="beq:BEWA_009850"/>
<evidence type="ECO:0000259" key="6">
    <source>
        <dbReference type="PROSITE" id="PS51037"/>
    </source>
</evidence>
<feature type="region of interest" description="Disordered" evidence="5">
    <location>
        <begin position="279"/>
        <end position="306"/>
    </location>
</feature>
<proteinExistence type="predicted"/>
<dbReference type="STRING" id="1537102.L0B2X1"/>
<dbReference type="PANTHER" id="PTHR47573">
    <property type="entry name" value="PROTEIN AF-9 HOMOLOG"/>
    <property type="match status" value="1"/>
</dbReference>
<evidence type="ECO:0000313" key="7">
    <source>
        <dbReference type="EMBL" id="AFZ81571.1"/>
    </source>
</evidence>
<keyword evidence="3 4" id="KW-0539">Nucleus</keyword>
<name>L0B2X1_THEEQ</name>
<dbReference type="VEuPathDB" id="PiroplasmaDB:BEWA_009850"/>
<feature type="domain" description="YEATS" evidence="6">
    <location>
        <begin position="5"/>
        <end position="148"/>
    </location>
</feature>
<keyword evidence="2" id="KW-0804">Transcription</keyword>